<feature type="transmembrane region" description="Helical" evidence="1">
    <location>
        <begin position="113"/>
        <end position="134"/>
    </location>
</feature>
<keyword evidence="1" id="KW-1133">Transmembrane helix</keyword>
<evidence type="ECO:0000313" key="2">
    <source>
        <dbReference type="Proteomes" id="UP000036681"/>
    </source>
</evidence>
<reference evidence="3" key="1">
    <citation type="submission" date="2017-02" db="UniProtKB">
        <authorList>
            <consortium name="WormBaseParasite"/>
        </authorList>
    </citation>
    <scope>IDENTIFICATION</scope>
</reference>
<accession>A0A0M3IRE3</accession>
<evidence type="ECO:0000256" key="1">
    <source>
        <dbReference type="SAM" id="Phobius"/>
    </source>
</evidence>
<keyword evidence="1" id="KW-0472">Membrane</keyword>
<keyword evidence="2" id="KW-1185">Reference proteome</keyword>
<dbReference type="WBParaSite" id="ALUE_0002132101-mRNA-1">
    <property type="protein sequence ID" value="ALUE_0002132101-mRNA-1"/>
    <property type="gene ID" value="ALUE_0002132101"/>
</dbReference>
<keyword evidence="1" id="KW-0812">Transmembrane</keyword>
<dbReference type="Proteomes" id="UP000036681">
    <property type="component" value="Unplaced"/>
</dbReference>
<protein>
    <submittedName>
        <fullName evidence="3">Col_cuticle_N domain-containing protein</fullName>
    </submittedName>
</protein>
<evidence type="ECO:0000313" key="3">
    <source>
        <dbReference type="WBParaSite" id="ALUE_0002132101-mRNA-1"/>
    </source>
</evidence>
<dbReference type="AlphaFoldDB" id="A0A0M3IRE3"/>
<sequence length="218" mass="24772">MVGLMRRSAMINKSIAVKGAKMVLLSYVAIWHGYTNAFDTSLQQSSAMLIDFNQTPISNQQTEATIGFVSFRRKRETIEEQYERIYGQWDPGPILDDDMRTCEQRQDCTDCKGPIICAALGMIVIIAFVIALIVDDLRERGLAGFKKEEENIFMTPSQFEHKGPLSITCPQQFHLEAVEEEKEEEQAARPEKPFVFTTHRNVVYDIGAEVEKETIDGE</sequence>
<proteinExistence type="predicted"/>
<organism evidence="2 3">
    <name type="scientific">Ascaris lumbricoides</name>
    <name type="common">Giant roundworm</name>
    <dbReference type="NCBI Taxonomy" id="6252"/>
    <lineage>
        <taxon>Eukaryota</taxon>
        <taxon>Metazoa</taxon>
        <taxon>Ecdysozoa</taxon>
        <taxon>Nematoda</taxon>
        <taxon>Chromadorea</taxon>
        <taxon>Rhabditida</taxon>
        <taxon>Spirurina</taxon>
        <taxon>Ascaridomorpha</taxon>
        <taxon>Ascaridoidea</taxon>
        <taxon>Ascarididae</taxon>
        <taxon>Ascaris</taxon>
    </lineage>
</organism>
<name>A0A0M3IRE3_ASCLU</name>